<accession>A0A6P8I4R7</accession>
<dbReference type="RefSeq" id="XP_031562878.1">
    <property type="nucleotide sequence ID" value="XM_031707018.1"/>
</dbReference>
<evidence type="ECO:0000313" key="2">
    <source>
        <dbReference type="Proteomes" id="UP000515163"/>
    </source>
</evidence>
<proteinExistence type="predicted"/>
<dbReference type="GeneID" id="116298519"/>
<sequence>MSGAQVKTTETRQSLLPRNLSSYRKEMQKHEVSSVSDLYDDTNYSDKFRKFSRAFFDEADDCESIELDFNFNSKSGKSKKNRRKSANKAPQDFITYVIRMHDNWRYICTNTIGDQVI</sequence>
<reference evidence="3" key="1">
    <citation type="submission" date="2025-08" db="UniProtKB">
        <authorList>
            <consortium name="RefSeq"/>
        </authorList>
    </citation>
    <scope>IDENTIFICATION</scope>
    <source>
        <tissue evidence="3">Tentacle</tissue>
    </source>
</reference>
<name>A0A6P8I4R7_ACTTE</name>
<gene>
    <name evidence="3" type="primary">LOC116298519</name>
</gene>
<dbReference type="KEGG" id="aten:116298519"/>
<dbReference type="Proteomes" id="UP000515163">
    <property type="component" value="Unplaced"/>
</dbReference>
<keyword evidence="2" id="KW-1185">Reference proteome</keyword>
<evidence type="ECO:0000256" key="1">
    <source>
        <dbReference type="SAM" id="MobiDB-lite"/>
    </source>
</evidence>
<organism evidence="2 3">
    <name type="scientific">Actinia tenebrosa</name>
    <name type="common">Australian red waratah sea anemone</name>
    <dbReference type="NCBI Taxonomy" id="6105"/>
    <lineage>
        <taxon>Eukaryota</taxon>
        <taxon>Metazoa</taxon>
        <taxon>Cnidaria</taxon>
        <taxon>Anthozoa</taxon>
        <taxon>Hexacorallia</taxon>
        <taxon>Actiniaria</taxon>
        <taxon>Actiniidae</taxon>
        <taxon>Actinia</taxon>
    </lineage>
</organism>
<dbReference type="InParanoid" id="A0A6P8I4R7"/>
<protein>
    <submittedName>
        <fullName evidence="3">Uncharacterized protein LOC116298519</fullName>
    </submittedName>
</protein>
<evidence type="ECO:0000313" key="3">
    <source>
        <dbReference type="RefSeq" id="XP_031562878.1"/>
    </source>
</evidence>
<dbReference type="AlphaFoldDB" id="A0A6P8I4R7"/>
<feature type="region of interest" description="Disordered" evidence="1">
    <location>
        <begin position="1"/>
        <end position="22"/>
    </location>
</feature>